<dbReference type="PANTHER" id="PTHR30040:SF2">
    <property type="entry name" value="FAD:PROTEIN FMN TRANSFERASE"/>
    <property type="match status" value="1"/>
</dbReference>
<keyword evidence="10 18" id="KW-0274">FAD</keyword>
<keyword evidence="11 18" id="KW-0460">Magnesium</keyword>
<evidence type="ECO:0000256" key="17">
    <source>
        <dbReference type="ARBA" id="ARBA00060485"/>
    </source>
</evidence>
<dbReference type="Gene3D" id="3.10.520.10">
    <property type="entry name" value="ApbE-like domains"/>
    <property type="match status" value="1"/>
</dbReference>
<dbReference type="FunFam" id="3.10.520.10:FF:000001">
    <property type="entry name" value="FAD:protein FMN transferase"/>
    <property type="match status" value="1"/>
</dbReference>
<comment type="similarity">
    <text evidence="1 18 20">Belongs to the ApbE family.</text>
</comment>
<evidence type="ECO:0000313" key="21">
    <source>
        <dbReference type="EMBL" id="MZI91698.1"/>
    </source>
</evidence>
<evidence type="ECO:0000256" key="8">
    <source>
        <dbReference type="ARBA" id="ARBA00022723"/>
    </source>
</evidence>
<feature type="signal peptide" evidence="20">
    <location>
        <begin position="1"/>
        <end position="22"/>
    </location>
</feature>
<evidence type="ECO:0000256" key="7">
    <source>
        <dbReference type="ARBA" id="ARBA00022679"/>
    </source>
</evidence>
<dbReference type="Proteomes" id="UP000462621">
    <property type="component" value="Unassembled WGS sequence"/>
</dbReference>
<keyword evidence="14 20" id="KW-0449">Lipoprotein</keyword>
<evidence type="ECO:0000256" key="12">
    <source>
        <dbReference type="ARBA" id="ARBA00023136"/>
    </source>
</evidence>
<evidence type="ECO:0000313" key="22">
    <source>
        <dbReference type="Proteomes" id="UP000462621"/>
    </source>
</evidence>
<sequence length="335" mass="37291">MKAFLCACWLFLLMGCSPSVEQQHLSGPTMGTRFNIKYVTNELAPDAEQVQSEIGAILQQVNDQMSTYLPESELSRFNRFQSNTPFGISPDTATVLAEAIRLHSLTLGKLDVTVGPLVNLWGFGPNGRPNKIPSEQALQQGKQRVGIQHLKLDGLFVTKDMANLYVDLSTLAKGFAADKVAKYLEDNHIDNYMVEIGGEIKVKGHRLDNTKWRIALEKPIAEQRLVQHVISPGEMAIATSGDYRNYFEQEGRRYSHIIDPDTGKPIDNRVVSVTVIHSSCMTADGLATGLMVLGDKKGMQVAEQNQIAVLMIVKTDEGFKELVSERFHPYLKQQE</sequence>
<keyword evidence="5 20" id="KW-0997">Cell inner membrane</keyword>
<evidence type="ECO:0000256" key="11">
    <source>
        <dbReference type="ARBA" id="ARBA00022842"/>
    </source>
</evidence>
<gene>
    <name evidence="21" type="ORF">F9817_00560</name>
</gene>
<evidence type="ECO:0000256" key="18">
    <source>
        <dbReference type="PIRNR" id="PIRNR006268"/>
    </source>
</evidence>
<evidence type="ECO:0000256" key="16">
    <source>
        <dbReference type="ARBA" id="ARBA00048540"/>
    </source>
</evidence>
<evidence type="ECO:0000256" key="2">
    <source>
        <dbReference type="ARBA" id="ARBA00011955"/>
    </source>
</evidence>
<comment type="cofactor">
    <cofactor evidence="19">
        <name>Mg(2+)</name>
        <dbReference type="ChEBI" id="CHEBI:18420"/>
    </cofactor>
    <cofactor evidence="19">
        <name>Mn(2+)</name>
        <dbReference type="ChEBI" id="CHEBI:29035"/>
    </cofactor>
    <text evidence="19">Magnesium. Can also use manganese.</text>
</comment>
<keyword evidence="13" id="KW-0564">Palmitate</keyword>
<dbReference type="SUPFAM" id="SSF143631">
    <property type="entry name" value="ApbE-like"/>
    <property type="match status" value="1"/>
</dbReference>
<accession>A0A7X4LGW4</accession>
<evidence type="ECO:0000256" key="14">
    <source>
        <dbReference type="ARBA" id="ARBA00023288"/>
    </source>
</evidence>
<keyword evidence="8 18" id="KW-0479">Metal-binding</keyword>
<evidence type="ECO:0000256" key="19">
    <source>
        <dbReference type="PIRSR" id="PIRSR006268-2"/>
    </source>
</evidence>
<feature type="binding site" evidence="19">
    <location>
        <position position="170"/>
    </location>
    <ligand>
        <name>Mg(2+)</name>
        <dbReference type="ChEBI" id="CHEBI:18420"/>
    </ligand>
</feature>
<comment type="function">
    <text evidence="20">Flavin transferase that catalyzes the transfer of the FMN moiety of FAD and its covalent binding to the hydroxyl group of a threonine residue in a target flavoprotein.</text>
</comment>
<feature type="binding site" evidence="19">
    <location>
        <position position="288"/>
    </location>
    <ligand>
        <name>Mg(2+)</name>
        <dbReference type="ChEBI" id="CHEBI:18420"/>
    </ligand>
</feature>
<evidence type="ECO:0000256" key="6">
    <source>
        <dbReference type="ARBA" id="ARBA00022630"/>
    </source>
</evidence>
<dbReference type="GO" id="GO:0016740">
    <property type="term" value="F:transferase activity"/>
    <property type="evidence" value="ECO:0007669"/>
    <property type="project" value="UniProtKB-UniRule"/>
</dbReference>
<dbReference type="AlphaFoldDB" id="A0A7X4LGW4"/>
<evidence type="ECO:0000256" key="15">
    <source>
        <dbReference type="ARBA" id="ARBA00031306"/>
    </source>
</evidence>
<evidence type="ECO:0000256" key="3">
    <source>
        <dbReference type="ARBA" id="ARBA00016337"/>
    </source>
</evidence>
<dbReference type="PROSITE" id="PS51257">
    <property type="entry name" value="PROKAR_LIPOPROTEIN"/>
    <property type="match status" value="1"/>
</dbReference>
<keyword evidence="22" id="KW-1185">Reference proteome</keyword>
<proteinExistence type="inferred from homology"/>
<evidence type="ECO:0000256" key="5">
    <source>
        <dbReference type="ARBA" id="ARBA00022519"/>
    </source>
</evidence>
<organism evidence="21 22">
    <name type="scientific">Vibrio eleionomae</name>
    <dbReference type="NCBI Taxonomy" id="2653505"/>
    <lineage>
        <taxon>Bacteria</taxon>
        <taxon>Pseudomonadati</taxon>
        <taxon>Pseudomonadota</taxon>
        <taxon>Gammaproteobacteria</taxon>
        <taxon>Vibrionales</taxon>
        <taxon>Vibrionaceae</taxon>
        <taxon>Vibrio</taxon>
    </lineage>
</organism>
<keyword evidence="6 18" id="KW-0285">Flavoprotein</keyword>
<comment type="subcellular location">
    <subcellularLocation>
        <location evidence="17 20">Cell inner membrane</location>
        <topology evidence="17 20">Lipid-anchor</topology>
        <orientation evidence="17 20">Periplasmic side</orientation>
    </subcellularLocation>
</comment>
<dbReference type="GO" id="GO:0046872">
    <property type="term" value="F:metal ion binding"/>
    <property type="evidence" value="ECO:0007669"/>
    <property type="project" value="UniProtKB-UniRule"/>
</dbReference>
<dbReference type="EC" id="2.7.1.180" evidence="2 18"/>
<keyword evidence="9 20" id="KW-0732">Signal</keyword>
<evidence type="ECO:0000256" key="10">
    <source>
        <dbReference type="ARBA" id="ARBA00022827"/>
    </source>
</evidence>
<keyword evidence="4" id="KW-1003">Cell membrane</keyword>
<reference evidence="21 22" key="1">
    <citation type="submission" date="2019-10" db="EMBL/GenBank/DDBJ databases">
        <title>Vibrio sp. nov. isolated from a shrimp pond.</title>
        <authorList>
            <person name="Gomez-Gil B."/>
            <person name="Enciso-Ibarra J."/>
            <person name="Enciso-Ibarra K."/>
            <person name="Bolan-Mejia C."/>
        </authorList>
    </citation>
    <scope>NUCLEOTIDE SEQUENCE [LARGE SCALE GENOMIC DNA]</scope>
    <source>
        <strain evidence="21 22">CAIM 722</strain>
    </source>
</reference>
<dbReference type="PIRSF" id="PIRSF006268">
    <property type="entry name" value="ApbE"/>
    <property type="match status" value="1"/>
</dbReference>
<dbReference type="GO" id="GO:0005886">
    <property type="term" value="C:plasma membrane"/>
    <property type="evidence" value="ECO:0007669"/>
    <property type="project" value="UniProtKB-SubCell"/>
</dbReference>
<dbReference type="InterPro" id="IPR024932">
    <property type="entry name" value="ApbE"/>
</dbReference>
<feature type="binding site" evidence="19">
    <location>
        <position position="284"/>
    </location>
    <ligand>
        <name>Mg(2+)</name>
        <dbReference type="ChEBI" id="CHEBI:18420"/>
    </ligand>
</feature>
<keyword evidence="12" id="KW-0472">Membrane</keyword>
<dbReference type="Pfam" id="PF02424">
    <property type="entry name" value="ApbE"/>
    <property type="match status" value="1"/>
</dbReference>
<evidence type="ECO:0000256" key="9">
    <source>
        <dbReference type="ARBA" id="ARBA00022729"/>
    </source>
</evidence>
<dbReference type="InterPro" id="IPR003374">
    <property type="entry name" value="ApbE-like_sf"/>
</dbReference>
<evidence type="ECO:0000256" key="13">
    <source>
        <dbReference type="ARBA" id="ARBA00023139"/>
    </source>
</evidence>
<comment type="caution">
    <text evidence="21">The sequence shown here is derived from an EMBL/GenBank/DDBJ whole genome shotgun (WGS) entry which is preliminary data.</text>
</comment>
<feature type="chain" id="PRO_5031594740" description="FAD:protein FMN transferase" evidence="20">
    <location>
        <begin position="23"/>
        <end position="335"/>
    </location>
</feature>
<dbReference type="PANTHER" id="PTHR30040">
    <property type="entry name" value="THIAMINE BIOSYNTHESIS LIPOPROTEIN APBE"/>
    <property type="match status" value="1"/>
</dbReference>
<name>A0A7X4LGW4_9VIBR</name>
<evidence type="ECO:0000256" key="1">
    <source>
        <dbReference type="ARBA" id="ARBA00008282"/>
    </source>
</evidence>
<protein>
    <recommendedName>
        <fullName evidence="3 18">FAD:protein FMN transferase</fullName>
        <ecNumber evidence="2 18">2.7.1.180</ecNumber>
    </recommendedName>
    <alternativeName>
        <fullName evidence="15 18">Flavin transferase</fullName>
    </alternativeName>
</protein>
<dbReference type="EMBL" id="WEKT01000001">
    <property type="protein sequence ID" value="MZI91698.1"/>
    <property type="molecule type" value="Genomic_DNA"/>
</dbReference>
<evidence type="ECO:0000256" key="20">
    <source>
        <dbReference type="RuleBase" id="RU363002"/>
    </source>
</evidence>
<comment type="catalytic activity">
    <reaction evidence="16 18 20">
        <text>L-threonyl-[protein] + FAD = FMN-L-threonyl-[protein] + AMP + H(+)</text>
        <dbReference type="Rhea" id="RHEA:36847"/>
        <dbReference type="Rhea" id="RHEA-COMP:11060"/>
        <dbReference type="Rhea" id="RHEA-COMP:11061"/>
        <dbReference type="ChEBI" id="CHEBI:15378"/>
        <dbReference type="ChEBI" id="CHEBI:30013"/>
        <dbReference type="ChEBI" id="CHEBI:57692"/>
        <dbReference type="ChEBI" id="CHEBI:74257"/>
        <dbReference type="ChEBI" id="CHEBI:456215"/>
        <dbReference type="EC" id="2.7.1.180"/>
    </reaction>
</comment>
<evidence type="ECO:0000256" key="4">
    <source>
        <dbReference type="ARBA" id="ARBA00022475"/>
    </source>
</evidence>
<keyword evidence="7 18" id="KW-0808">Transferase</keyword>